<keyword evidence="4" id="KW-1185">Reference proteome</keyword>
<dbReference type="STRING" id="569365.A0A0D2CI46"/>
<evidence type="ECO:0000256" key="2">
    <source>
        <dbReference type="SAM" id="SignalP"/>
    </source>
</evidence>
<dbReference type="RefSeq" id="XP_016250056.1">
    <property type="nucleotide sequence ID" value="XM_016392537.1"/>
</dbReference>
<dbReference type="VEuPathDB" id="FungiDB:PV07_05627"/>
<name>A0A0D2CI46_9EURO</name>
<evidence type="ECO:0000313" key="4">
    <source>
        <dbReference type="Proteomes" id="UP000054466"/>
    </source>
</evidence>
<dbReference type="GO" id="GO:0006629">
    <property type="term" value="P:lipid metabolic process"/>
    <property type="evidence" value="ECO:0007669"/>
    <property type="project" value="InterPro"/>
</dbReference>
<keyword evidence="2" id="KW-0732">Signal</keyword>
<proteinExistence type="inferred from homology"/>
<feature type="chain" id="PRO_5002255219" evidence="2">
    <location>
        <begin position="21"/>
        <end position="324"/>
    </location>
</feature>
<dbReference type="AlphaFoldDB" id="A0A0D2CI46"/>
<dbReference type="HOGENOM" id="CLU_031561_1_0_1"/>
<reference evidence="3 4" key="1">
    <citation type="submission" date="2015-01" db="EMBL/GenBank/DDBJ databases">
        <title>The Genome Sequence of Cladophialophora immunda CBS83496.</title>
        <authorList>
            <consortium name="The Broad Institute Genomics Platform"/>
            <person name="Cuomo C."/>
            <person name="de Hoog S."/>
            <person name="Gorbushina A."/>
            <person name="Stielow B."/>
            <person name="Teixiera M."/>
            <person name="Abouelleil A."/>
            <person name="Chapman S.B."/>
            <person name="Priest M."/>
            <person name="Young S.K."/>
            <person name="Wortman J."/>
            <person name="Nusbaum C."/>
            <person name="Birren B."/>
        </authorList>
    </citation>
    <scope>NUCLEOTIDE SEQUENCE [LARGE SCALE GENOMIC DNA]</scope>
    <source>
        <strain evidence="3 4">CBS 83496</strain>
    </source>
</reference>
<dbReference type="Proteomes" id="UP000054466">
    <property type="component" value="Unassembled WGS sequence"/>
</dbReference>
<dbReference type="CDD" id="cd08577">
    <property type="entry name" value="PI-PLCc_GDPD_SF_unchar3"/>
    <property type="match status" value="1"/>
</dbReference>
<organism evidence="3 4">
    <name type="scientific">Cladophialophora immunda</name>
    <dbReference type="NCBI Taxonomy" id="569365"/>
    <lineage>
        <taxon>Eukaryota</taxon>
        <taxon>Fungi</taxon>
        <taxon>Dikarya</taxon>
        <taxon>Ascomycota</taxon>
        <taxon>Pezizomycotina</taxon>
        <taxon>Eurotiomycetes</taxon>
        <taxon>Chaetothyriomycetidae</taxon>
        <taxon>Chaetothyriales</taxon>
        <taxon>Herpotrichiellaceae</taxon>
        <taxon>Cladophialophora</taxon>
    </lineage>
</organism>
<evidence type="ECO:0000256" key="1">
    <source>
        <dbReference type="ARBA" id="ARBA00008858"/>
    </source>
</evidence>
<dbReference type="PANTHER" id="PTHR31571:SF5">
    <property type="entry name" value="ALTERED INHERITANCE OF MITOCHONDRIA PROTEIN 6"/>
    <property type="match status" value="1"/>
</dbReference>
<dbReference type="EMBL" id="KN847042">
    <property type="protein sequence ID" value="KIW29840.1"/>
    <property type="molecule type" value="Genomic_DNA"/>
</dbReference>
<evidence type="ECO:0000313" key="3">
    <source>
        <dbReference type="EMBL" id="KIW29840.1"/>
    </source>
</evidence>
<dbReference type="GO" id="GO:0008081">
    <property type="term" value="F:phosphoric diester hydrolase activity"/>
    <property type="evidence" value="ECO:0007669"/>
    <property type="project" value="InterPro"/>
</dbReference>
<feature type="signal peptide" evidence="2">
    <location>
        <begin position="1"/>
        <end position="20"/>
    </location>
</feature>
<gene>
    <name evidence="3" type="ORF">PV07_05627</name>
</gene>
<dbReference type="InterPro" id="IPR039559">
    <property type="entry name" value="AIM6_PI-PLC-like_dom"/>
</dbReference>
<accession>A0A0D2CI46</accession>
<dbReference type="InterPro" id="IPR017946">
    <property type="entry name" value="PLC-like_Pdiesterase_TIM-brl"/>
</dbReference>
<comment type="similarity">
    <text evidence="1">Belongs to the AIM6 family.</text>
</comment>
<dbReference type="SUPFAM" id="SSF51695">
    <property type="entry name" value="PLC-like phosphodiesterases"/>
    <property type="match status" value="1"/>
</dbReference>
<dbReference type="GeneID" id="27344821"/>
<dbReference type="InterPro" id="IPR051236">
    <property type="entry name" value="HAT_RTT109-like"/>
</dbReference>
<sequence>MASSLFLLALSLGLRANAAALPPSAQATGLDISDTLQNILANTQKSDGYTYPTDLTRGIVPKPIHSHNDYWRDVPFYSALSVGCASVEADVWLYNDTLYVGHEESALTPARTLDALYVQPILDTLQRQNPASPFVTSPTKNGVFDTASGQTLLLFIDVKTDGPTTWPAVVSALEPLRTPGYLTTFNGTAVTSGPVTVIGTGNTPLDQIQPLHQRDYFFDAHLDLLNSTESNITAAVSPVASTDFNAQFGPINGTAFNSTQMETLISQIEVAKSRGILPRYWDTPGWPISTRNAVWTILLEQGVGLLNADDLPAAAGFGAYYGMW</sequence>
<protein>
    <submittedName>
        <fullName evidence="3">Uncharacterized protein</fullName>
    </submittedName>
</protein>
<dbReference type="OrthoDB" id="4153866at2759"/>
<dbReference type="PANTHER" id="PTHR31571">
    <property type="entry name" value="ALTERED INHERITANCE OF MITOCHONDRIA PROTEIN 6"/>
    <property type="match status" value="1"/>
</dbReference>